<dbReference type="CDD" id="cd05399">
    <property type="entry name" value="NT_Rel-Spo_like"/>
    <property type="match status" value="1"/>
</dbReference>
<dbReference type="SUPFAM" id="SSF81301">
    <property type="entry name" value="Nucleotidyltransferase"/>
    <property type="match status" value="1"/>
</dbReference>
<dbReference type="InterPro" id="IPR007685">
    <property type="entry name" value="RelA_SpoT"/>
</dbReference>
<protein>
    <submittedName>
        <fullName evidence="2">PpGpp synthetase/RelA/SpoT-type nucleotidyltransferase</fullName>
    </submittedName>
</protein>
<keyword evidence="3" id="KW-1185">Reference proteome</keyword>
<comment type="caution">
    <text evidence="2">The sequence shown here is derived from an EMBL/GenBank/DDBJ whole genome shotgun (WGS) entry which is preliminary data.</text>
</comment>
<proteinExistence type="predicted"/>
<dbReference type="EMBL" id="QGDO01000004">
    <property type="protein sequence ID" value="PWJ40969.1"/>
    <property type="molecule type" value="Genomic_DNA"/>
</dbReference>
<gene>
    <name evidence="2" type="ORF">BC781_104235</name>
</gene>
<dbReference type="SMART" id="SM00954">
    <property type="entry name" value="RelA_SpoT"/>
    <property type="match status" value="1"/>
</dbReference>
<evidence type="ECO:0000259" key="1">
    <source>
        <dbReference type="SMART" id="SM00954"/>
    </source>
</evidence>
<dbReference type="GO" id="GO:0015969">
    <property type="term" value="P:guanosine tetraphosphate metabolic process"/>
    <property type="evidence" value="ECO:0007669"/>
    <property type="project" value="InterPro"/>
</dbReference>
<dbReference type="RefSeq" id="WP_109619883.1">
    <property type="nucleotide sequence ID" value="NZ_QGDO01000004.1"/>
</dbReference>
<dbReference type="InterPro" id="IPR043519">
    <property type="entry name" value="NT_sf"/>
</dbReference>
<organism evidence="2 3">
    <name type="scientific">Sediminitomix flava</name>
    <dbReference type="NCBI Taxonomy" id="379075"/>
    <lineage>
        <taxon>Bacteria</taxon>
        <taxon>Pseudomonadati</taxon>
        <taxon>Bacteroidota</taxon>
        <taxon>Cytophagia</taxon>
        <taxon>Cytophagales</taxon>
        <taxon>Flammeovirgaceae</taxon>
        <taxon>Sediminitomix</taxon>
    </lineage>
</organism>
<dbReference type="Proteomes" id="UP000245535">
    <property type="component" value="Unassembled WGS sequence"/>
</dbReference>
<keyword evidence="2" id="KW-0808">Transferase</keyword>
<dbReference type="PANTHER" id="PTHR41773">
    <property type="entry name" value="GTP PYROPHOSPHATASE-RELATED"/>
    <property type="match status" value="1"/>
</dbReference>
<reference evidence="2 3" key="1">
    <citation type="submission" date="2018-03" db="EMBL/GenBank/DDBJ databases">
        <title>Genomic Encyclopedia of Archaeal and Bacterial Type Strains, Phase II (KMG-II): from individual species to whole genera.</title>
        <authorList>
            <person name="Goeker M."/>
        </authorList>
    </citation>
    <scope>NUCLEOTIDE SEQUENCE [LARGE SCALE GENOMIC DNA]</scope>
    <source>
        <strain evidence="2 3">DSM 28229</strain>
    </source>
</reference>
<dbReference type="AlphaFoldDB" id="A0A315Z992"/>
<accession>A0A315Z992</accession>
<name>A0A315Z992_SEDFL</name>
<feature type="domain" description="RelA/SpoT" evidence="1">
    <location>
        <begin position="63"/>
        <end position="204"/>
    </location>
</feature>
<evidence type="ECO:0000313" key="2">
    <source>
        <dbReference type="EMBL" id="PWJ40969.1"/>
    </source>
</evidence>
<evidence type="ECO:0000313" key="3">
    <source>
        <dbReference type="Proteomes" id="UP000245535"/>
    </source>
</evidence>
<sequence length="285" mass="33944">MEKKDLIEKYNISEKELEQTGLTWDELMAIKEDYIEFKEELYAPAEYIVSRFLKADKVHSVRYRIKDTAHLMDKIIRKRLLHPDREINLQNYRTQITDLIGIRMLHLFKEDILPINDFLTSTWELHESPVAYVREGDPKTYREGLESFGCNIQEHPYGYRSVHYLLKTKPTKTEYLAEIQVRTIYEEAWSEIDHKVRYPHTSRSQLLDQYLSILNNLSGNADLMSSHVKQLQNDLTNRKIEEKNLAGEIQKLKTQLETAQRKHSIPDYEHIFRQISKIYDITKEK</sequence>
<dbReference type="OrthoDB" id="9801824at2"/>
<dbReference type="PANTHER" id="PTHR41773:SF1">
    <property type="entry name" value="RELA_SPOT DOMAIN-CONTAINING PROTEIN"/>
    <property type="match status" value="1"/>
</dbReference>
<dbReference type="Gene3D" id="3.30.460.10">
    <property type="entry name" value="Beta Polymerase, domain 2"/>
    <property type="match status" value="1"/>
</dbReference>
<dbReference type="GO" id="GO:0016740">
    <property type="term" value="F:transferase activity"/>
    <property type="evidence" value="ECO:0007669"/>
    <property type="project" value="UniProtKB-KW"/>
</dbReference>
<dbReference type="Pfam" id="PF04607">
    <property type="entry name" value="RelA_SpoT"/>
    <property type="match status" value="1"/>
</dbReference>